<comment type="caution">
    <text evidence="12">The sequence shown here is derived from an EMBL/GenBank/DDBJ whole genome shotgun (WGS) entry which is preliminary data.</text>
</comment>
<evidence type="ECO:0000259" key="11">
    <source>
        <dbReference type="SMART" id="SM00968"/>
    </source>
</evidence>
<dbReference type="FunFam" id="3.40.50.300:FF:000424">
    <property type="entry name" value="Structural maintenance of chromosomes 3"/>
    <property type="match status" value="1"/>
</dbReference>
<dbReference type="SUPFAM" id="SSF52540">
    <property type="entry name" value="P-loop containing nucleoside triphosphate hydrolases"/>
    <property type="match status" value="2"/>
</dbReference>
<evidence type="ECO:0000313" key="12">
    <source>
        <dbReference type="EMBL" id="RKF57387.1"/>
    </source>
</evidence>
<dbReference type="OrthoDB" id="431497at2759"/>
<gene>
    <name evidence="12" type="ORF">GcC1_189014</name>
</gene>
<dbReference type="GO" id="GO:0007059">
    <property type="term" value="P:chromosome segregation"/>
    <property type="evidence" value="ECO:0007669"/>
    <property type="project" value="UniProtKB-ARBA"/>
</dbReference>
<dbReference type="GO" id="GO:0051276">
    <property type="term" value="P:chromosome organization"/>
    <property type="evidence" value="ECO:0007669"/>
    <property type="project" value="InterPro"/>
</dbReference>
<dbReference type="InterPro" id="IPR010935">
    <property type="entry name" value="SMC_hinge"/>
</dbReference>
<dbReference type="Gene3D" id="3.40.50.300">
    <property type="entry name" value="P-loop containing nucleotide triphosphate hydrolases"/>
    <property type="match status" value="2"/>
</dbReference>
<dbReference type="CDD" id="cd03272">
    <property type="entry name" value="ABC_SMC3_euk"/>
    <property type="match status" value="1"/>
</dbReference>
<organism evidence="12 13">
    <name type="scientific">Golovinomyces cichoracearum</name>
    <dbReference type="NCBI Taxonomy" id="62708"/>
    <lineage>
        <taxon>Eukaryota</taxon>
        <taxon>Fungi</taxon>
        <taxon>Dikarya</taxon>
        <taxon>Ascomycota</taxon>
        <taxon>Pezizomycotina</taxon>
        <taxon>Leotiomycetes</taxon>
        <taxon>Erysiphales</taxon>
        <taxon>Erysiphaceae</taxon>
        <taxon>Golovinomyces</taxon>
    </lineage>
</organism>
<feature type="domain" description="SMC hinge" evidence="11">
    <location>
        <begin position="522"/>
        <end position="634"/>
    </location>
</feature>
<dbReference type="AlphaFoldDB" id="A0A420HIX7"/>
<dbReference type="GO" id="GO:0005694">
    <property type="term" value="C:chromosome"/>
    <property type="evidence" value="ECO:0007669"/>
    <property type="project" value="InterPro"/>
</dbReference>
<keyword evidence="7" id="KW-0131">Cell cycle</keyword>
<dbReference type="Pfam" id="PF02463">
    <property type="entry name" value="SMC_N"/>
    <property type="match status" value="1"/>
</dbReference>
<evidence type="ECO:0000256" key="6">
    <source>
        <dbReference type="ARBA" id="ARBA00023242"/>
    </source>
</evidence>
<dbReference type="Gene3D" id="3.30.70.1620">
    <property type="match status" value="1"/>
</dbReference>
<evidence type="ECO:0000256" key="2">
    <source>
        <dbReference type="ARBA" id="ARBA00005917"/>
    </source>
</evidence>
<evidence type="ECO:0000256" key="3">
    <source>
        <dbReference type="ARBA" id="ARBA00022618"/>
    </source>
</evidence>
<dbReference type="InterPro" id="IPR041741">
    <property type="entry name" value="SMC3_ABC_euk"/>
</dbReference>
<dbReference type="InterPro" id="IPR024704">
    <property type="entry name" value="SMC"/>
</dbReference>
<evidence type="ECO:0000256" key="5">
    <source>
        <dbReference type="ARBA" id="ARBA00023054"/>
    </source>
</evidence>
<accession>A0A420HIX7</accession>
<dbReference type="SUPFAM" id="SSF75553">
    <property type="entry name" value="Smc hinge domain"/>
    <property type="match status" value="1"/>
</dbReference>
<evidence type="ECO:0000256" key="9">
    <source>
        <dbReference type="SAM" id="Coils"/>
    </source>
</evidence>
<feature type="coiled-coil region" evidence="9">
    <location>
        <begin position="267"/>
        <end position="301"/>
    </location>
</feature>
<dbReference type="Proteomes" id="UP000285405">
    <property type="component" value="Unassembled WGS sequence"/>
</dbReference>
<dbReference type="InterPro" id="IPR036277">
    <property type="entry name" value="SMC_hinge_sf"/>
</dbReference>
<name>A0A420HIX7_9PEZI</name>
<evidence type="ECO:0000313" key="13">
    <source>
        <dbReference type="Proteomes" id="UP000285405"/>
    </source>
</evidence>
<protein>
    <recommendedName>
        <fullName evidence="8">Structural maintenance of chromosomes protein</fullName>
    </recommendedName>
</protein>
<reference evidence="12 13" key="1">
    <citation type="journal article" date="2018" name="BMC Genomics">
        <title>Comparative genome analyses reveal sequence features reflecting distinct modes of host-adaptation between dicot and monocot powdery mildew.</title>
        <authorList>
            <person name="Wu Y."/>
            <person name="Ma X."/>
            <person name="Pan Z."/>
            <person name="Kale S.D."/>
            <person name="Song Y."/>
            <person name="King H."/>
            <person name="Zhang Q."/>
            <person name="Presley C."/>
            <person name="Deng X."/>
            <person name="Wei C.I."/>
            <person name="Xiao S."/>
        </authorList>
    </citation>
    <scope>NUCLEOTIDE SEQUENCE [LARGE SCALE GENOMIC DNA]</scope>
    <source>
        <strain evidence="12">UCSC1</strain>
    </source>
</reference>
<keyword evidence="3" id="KW-0132">Cell division</keyword>
<evidence type="ECO:0000256" key="7">
    <source>
        <dbReference type="ARBA" id="ARBA00023306"/>
    </source>
</evidence>
<dbReference type="Pfam" id="PF06470">
    <property type="entry name" value="SMC_hinge"/>
    <property type="match status" value="1"/>
</dbReference>
<dbReference type="GO" id="GO:0005634">
    <property type="term" value="C:nucleus"/>
    <property type="evidence" value="ECO:0007669"/>
    <property type="project" value="UniProtKB-SubCell"/>
</dbReference>
<dbReference type="SMART" id="SM00968">
    <property type="entry name" value="SMC_hinge"/>
    <property type="match status" value="1"/>
</dbReference>
<comment type="similarity">
    <text evidence="2">Belongs to the SMC family. SMC3 subfamily.</text>
</comment>
<dbReference type="EMBL" id="MCBR01018988">
    <property type="protein sequence ID" value="RKF57387.1"/>
    <property type="molecule type" value="Genomic_DNA"/>
</dbReference>
<feature type="coiled-coil region" evidence="9">
    <location>
        <begin position="397"/>
        <end position="503"/>
    </location>
</feature>
<feature type="region of interest" description="Disordered" evidence="10">
    <location>
        <begin position="1152"/>
        <end position="1193"/>
    </location>
</feature>
<evidence type="ECO:0000256" key="8">
    <source>
        <dbReference type="PIRNR" id="PIRNR005719"/>
    </source>
</evidence>
<feature type="compositionally biased region" description="Low complexity" evidence="10">
    <location>
        <begin position="1172"/>
        <end position="1187"/>
    </location>
</feature>
<dbReference type="InterPro" id="IPR003395">
    <property type="entry name" value="RecF/RecN/SMC_N"/>
</dbReference>
<feature type="compositionally biased region" description="Polar residues" evidence="10">
    <location>
        <begin position="1152"/>
        <end position="1171"/>
    </location>
</feature>
<keyword evidence="5 9" id="KW-0175">Coiled coil</keyword>
<dbReference type="GO" id="GO:0016887">
    <property type="term" value="F:ATP hydrolysis activity"/>
    <property type="evidence" value="ECO:0007669"/>
    <property type="project" value="InterPro"/>
</dbReference>
<dbReference type="InterPro" id="IPR027417">
    <property type="entry name" value="P-loop_NTPase"/>
</dbReference>
<feature type="coiled-coil region" evidence="9">
    <location>
        <begin position="186"/>
        <end position="220"/>
    </location>
</feature>
<dbReference type="GO" id="GO:0005524">
    <property type="term" value="F:ATP binding"/>
    <property type="evidence" value="ECO:0007669"/>
    <property type="project" value="InterPro"/>
</dbReference>
<dbReference type="Gene3D" id="1.20.1060.20">
    <property type="match status" value="1"/>
</dbReference>
<dbReference type="PIRSF" id="PIRSF005719">
    <property type="entry name" value="SMC"/>
    <property type="match status" value="1"/>
</dbReference>
<keyword evidence="6 8" id="KW-0539">Nucleus</keyword>
<comment type="subcellular location">
    <subcellularLocation>
        <location evidence="1 8">Nucleus</location>
    </subcellularLocation>
</comment>
<keyword evidence="4" id="KW-0498">Mitosis</keyword>
<evidence type="ECO:0000256" key="10">
    <source>
        <dbReference type="SAM" id="MobiDB-lite"/>
    </source>
</evidence>
<evidence type="ECO:0000256" key="4">
    <source>
        <dbReference type="ARBA" id="ARBA00022776"/>
    </source>
</evidence>
<feature type="coiled-coil region" evidence="9">
    <location>
        <begin position="750"/>
        <end position="897"/>
    </location>
</feature>
<dbReference type="GO" id="GO:0051301">
    <property type="term" value="P:cell division"/>
    <property type="evidence" value="ECO:0007669"/>
    <property type="project" value="UniProtKB-KW"/>
</dbReference>
<dbReference type="PANTHER" id="PTHR43977">
    <property type="entry name" value="STRUCTURAL MAINTENANCE OF CHROMOSOMES PROTEIN 3"/>
    <property type="match status" value="1"/>
</dbReference>
<sequence>MFIKQIIIQGFKSYKDQIVVEPFSPKTNVIVGRNGSGKSNFFAAIRFVLSDAYNQMGREERQALLHEGSGSAVMSAYVEIIFDNSDDRFPTGKDEVILRRTIGLKKDEYSLDRKNVTKNDVVNLLESAGFSRSNPYYIVPQGRVTALTNMKDSERLNLLKEVAGTKVYEARRVESLKIMNETDNKRAKIDESLEYIKERLAELEEEKEELRGYQEKDRDRRCLEYAYYNREQMTLAAKLDEIDELRQGGIEGTDDVRDVFQKGEEKLLNLSIEIKHLNNLVERLKREKLELDQDRKETARSQAGLELNVKTLLDSRSTTEHARSRHLQTIEAVRQSITEKESTLLEIVPIFNHTKTDEFEIKNQLDIAEARRMFLFTKKGRSQQFKSKAERDSWLKNEILELKKVLTEQENNRLNAQEDIKGVQSQIETLEDEISQLRKRFEGWNSSRQELQDEVMSARDKLSKLREERKDLRREEENFGQKIAEAQQERERAEKDLSHTMDGATSRGLATIMRLKREQNISDAYGTLADLIEVPEAYRLAAEQTAGNSLFHYIVEDEKTASYFMEQLQKNYGGRVTFMPLAQLTPRPTKLPNASDAIPLLKKINYDKKFERAMVQVFGKTIVCPSLIVASQYARSHGCNSITPDGDTANKKGAMTGGYIDPRRSRLGAVRLACLKREKHEELKLQAETLWTKLEQKDIEITAASGEEHRLQQKLNQFDDSLGPLKNELRAKTSLLLKHKEQLSDNEGRKEEIDRLIQEHTAAIKAYEAEPVSDLKESLLVEEEQELDRLNSNAQELQQRLNALNKRRRELQEQKELMEIALQNDRQKLDQLNSQEIDASIGGVSSGNLREAQKELERVRTVAKSIEKKLNECETQIDEADSKIKELQKEHASQLESQNKLAAKINRNKIKMDKAVAARALLKEQADICAKTIRDLGVLPDEAFEKYSNAESSTIAKRLKKVNEALKKYQHVNKKAFEQYNNFTTQRDGLIKRRKELDDSQSSIQELVEVLDQRKDEAIERTFKQVSKEFASIFERLVPAGRGRLVIQRKIDRRALDEEASDEEQLQQRQRDSVENYTGIGISVSFNSKQDEQQRIQQLSGGQKSLCALALVFAIQQCDPAPFYLFDEIDANLDSQYRTAVAQMLKDISAQQSSNVSATTSTGTSTNEVNDTSFTGSGSSPAPTSTANNTGGNSGMSGQFICTTFRSEILLVADKCYGVTFHNKTSGIGVVSREDALKFVEGEDSGPK</sequence>
<proteinExistence type="inferred from homology"/>
<evidence type="ECO:0000256" key="1">
    <source>
        <dbReference type="ARBA" id="ARBA00004123"/>
    </source>
</evidence>